<dbReference type="OrthoDB" id="372118at2157"/>
<dbReference type="SUPFAM" id="SSF46767">
    <property type="entry name" value="Methylated DNA-protein cysteine methyltransferase, C-terminal domain"/>
    <property type="match status" value="1"/>
</dbReference>
<keyword evidence="3 8" id="KW-0808">Transferase</keyword>
<dbReference type="InterPro" id="IPR001497">
    <property type="entry name" value="MethylDNA_cys_MeTrfase_AS"/>
</dbReference>
<accession>A0A842YN85</accession>
<evidence type="ECO:0000313" key="9">
    <source>
        <dbReference type="Proteomes" id="UP000646659"/>
    </source>
</evidence>
<evidence type="ECO:0000256" key="1">
    <source>
        <dbReference type="ARBA" id="ARBA00001286"/>
    </source>
</evidence>
<keyword evidence="5" id="KW-0234">DNA repair</keyword>
<evidence type="ECO:0000313" key="8">
    <source>
        <dbReference type="EMBL" id="MBE2900849.1"/>
    </source>
</evidence>
<evidence type="ECO:0000256" key="4">
    <source>
        <dbReference type="ARBA" id="ARBA00022763"/>
    </source>
</evidence>
<dbReference type="PROSITE" id="PS00374">
    <property type="entry name" value="MGMT"/>
    <property type="match status" value="1"/>
</dbReference>
<reference evidence="8" key="1">
    <citation type="submission" date="2018-06" db="EMBL/GenBank/DDBJ databases">
        <title>Draft genome sequence of Methanothermobacter thermautotrophicus Strain WHS, a thermophilic, hydrogenotrophic methanogen isolated from Washburn Hot Springs in Yellowstone National Park, USA.</title>
        <authorList>
            <person name="Mckay L.J."/>
            <person name="Klingelsmith K."/>
            <person name="Inskeep W.P."/>
            <person name="Fields M.W."/>
        </authorList>
    </citation>
    <scope>NUCLEOTIDE SEQUENCE</scope>
    <source>
        <strain evidence="8">WHS</strain>
    </source>
</reference>
<name>A0A842YN85_METTF</name>
<sequence length="157" mass="17319">MYVVMHQLADIGVVLGDRVRTIIFLEGRRHPEGSRNNLSEPLRQFLDSIRRFLDGYEVDFDLSLLDFGVCTEYQRRVLDVVSSIPRGSTLTYSELAERAGGSPRSAAGALSRNPFPLAIPCHRVIGSDGSPGGYQGGVKLKIRLLEMEGVSFRGPPE</sequence>
<dbReference type="EMBL" id="QKOF01000007">
    <property type="protein sequence ID" value="MBE2900849.1"/>
    <property type="molecule type" value="Genomic_DNA"/>
</dbReference>
<feature type="domain" description="Methylated-DNA-[protein]-cysteine S-methyltransferase DNA binding" evidence="7">
    <location>
        <begin position="73"/>
        <end position="150"/>
    </location>
</feature>
<evidence type="ECO:0000256" key="6">
    <source>
        <dbReference type="ARBA" id="ARBA00049348"/>
    </source>
</evidence>
<dbReference type="Gene3D" id="1.10.10.10">
    <property type="entry name" value="Winged helix-like DNA-binding domain superfamily/Winged helix DNA-binding domain"/>
    <property type="match status" value="1"/>
</dbReference>
<dbReference type="GO" id="GO:0006281">
    <property type="term" value="P:DNA repair"/>
    <property type="evidence" value="ECO:0007669"/>
    <property type="project" value="UniProtKB-KW"/>
</dbReference>
<comment type="catalytic activity">
    <reaction evidence="6">
        <text>a 6-O-methyl-2'-deoxyguanosine in DNA + L-cysteinyl-[protein] = S-methyl-L-cysteinyl-[protein] + a 2'-deoxyguanosine in DNA</text>
        <dbReference type="Rhea" id="RHEA:24000"/>
        <dbReference type="Rhea" id="RHEA-COMP:10131"/>
        <dbReference type="Rhea" id="RHEA-COMP:10132"/>
        <dbReference type="Rhea" id="RHEA-COMP:11367"/>
        <dbReference type="Rhea" id="RHEA-COMP:11368"/>
        <dbReference type="ChEBI" id="CHEBI:29950"/>
        <dbReference type="ChEBI" id="CHEBI:82612"/>
        <dbReference type="ChEBI" id="CHEBI:85445"/>
        <dbReference type="ChEBI" id="CHEBI:85448"/>
        <dbReference type="EC" id="2.1.1.63"/>
    </reaction>
</comment>
<dbReference type="CDD" id="cd06445">
    <property type="entry name" value="ATase"/>
    <property type="match status" value="1"/>
</dbReference>
<dbReference type="NCBIfam" id="TIGR00589">
    <property type="entry name" value="ogt"/>
    <property type="match status" value="1"/>
</dbReference>
<dbReference type="Pfam" id="PF01035">
    <property type="entry name" value="DNA_binding_1"/>
    <property type="match status" value="1"/>
</dbReference>
<dbReference type="Proteomes" id="UP000646659">
    <property type="component" value="Unassembled WGS sequence"/>
</dbReference>
<protein>
    <submittedName>
        <fullName evidence="8">Cysteine methyltransferase</fullName>
    </submittedName>
</protein>
<proteinExistence type="predicted"/>
<dbReference type="PANTHER" id="PTHR10815:SF13">
    <property type="entry name" value="METHYLATED-DNA--PROTEIN-CYSTEINE METHYLTRANSFERASE"/>
    <property type="match status" value="1"/>
</dbReference>
<evidence type="ECO:0000259" key="7">
    <source>
        <dbReference type="Pfam" id="PF01035"/>
    </source>
</evidence>
<gene>
    <name evidence="8" type="ORF">DNK57_08630</name>
</gene>
<dbReference type="RefSeq" id="WP_192962552.1">
    <property type="nucleotide sequence ID" value="NZ_QKOF01000007.1"/>
</dbReference>
<organism evidence="8 9">
    <name type="scientific">Methanothermobacter thermautotrophicus</name>
    <name type="common">Methanobacterium thermoformicicum</name>
    <dbReference type="NCBI Taxonomy" id="145262"/>
    <lineage>
        <taxon>Archaea</taxon>
        <taxon>Methanobacteriati</taxon>
        <taxon>Methanobacteriota</taxon>
        <taxon>Methanomada group</taxon>
        <taxon>Methanobacteria</taxon>
        <taxon>Methanobacteriales</taxon>
        <taxon>Methanobacteriaceae</taxon>
        <taxon>Methanothermobacter</taxon>
    </lineage>
</organism>
<evidence type="ECO:0000256" key="3">
    <source>
        <dbReference type="ARBA" id="ARBA00022679"/>
    </source>
</evidence>
<dbReference type="InterPro" id="IPR014048">
    <property type="entry name" value="MethylDNA_cys_MeTrfase_DNA-bd"/>
</dbReference>
<dbReference type="PANTHER" id="PTHR10815">
    <property type="entry name" value="METHYLATED-DNA--PROTEIN-CYSTEINE METHYLTRANSFERASE"/>
    <property type="match status" value="1"/>
</dbReference>
<evidence type="ECO:0000256" key="2">
    <source>
        <dbReference type="ARBA" id="ARBA00022603"/>
    </source>
</evidence>
<keyword evidence="4" id="KW-0227">DNA damage</keyword>
<dbReference type="GO" id="GO:0003908">
    <property type="term" value="F:methylated-DNA-[protein]-cysteine S-methyltransferase activity"/>
    <property type="evidence" value="ECO:0007669"/>
    <property type="project" value="UniProtKB-EC"/>
</dbReference>
<comment type="caution">
    <text evidence="8">The sequence shown here is derived from an EMBL/GenBank/DDBJ whole genome shotgun (WGS) entry which is preliminary data.</text>
</comment>
<comment type="catalytic activity">
    <reaction evidence="1">
        <text>a 4-O-methyl-thymidine in DNA + L-cysteinyl-[protein] = a thymidine in DNA + S-methyl-L-cysteinyl-[protein]</text>
        <dbReference type="Rhea" id="RHEA:53428"/>
        <dbReference type="Rhea" id="RHEA-COMP:10131"/>
        <dbReference type="Rhea" id="RHEA-COMP:10132"/>
        <dbReference type="Rhea" id="RHEA-COMP:13555"/>
        <dbReference type="Rhea" id="RHEA-COMP:13556"/>
        <dbReference type="ChEBI" id="CHEBI:29950"/>
        <dbReference type="ChEBI" id="CHEBI:82612"/>
        <dbReference type="ChEBI" id="CHEBI:137386"/>
        <dbReference type="ChEBI" id="CHEBI:137387"/>
        <dbReference type="EC" id="2.1.1.63"/>
    </reaction>
</comment>
<keyword evidence="2 8" id="KW-0489">Methyltransferase</keyword>
<dbReference type="AlphaFoldDB" id="A0A842YN85"/>
<evidence type="ECO:0000256" key="5">
    <source>
        <dbReference type="ARBA" id="ARBA00023204"/>
    </source>
</evidence>
<dbReference type="InterPro" id="IPR036388">
    <property type="entry name" value="WH-like_DNA-bd_sf"/>
</dbReference>
<dbReference type="GO" id="GO:0032259">
    <property type="term" value="P:methylation"/>
    <property type="evidence" value="ECO:0007669"/>
    <property type="project" value="UniProtKB-KW"/>
</dbReference>
<dbReference type="InterPro" id="IPR036217">
    <property type="entry name" value="MethylDNA_cys_MeTrfase_DNAb"/>
</dbReference>